<evidence type="ECO:0000256" key="2">
    <source>
        <dbReference type="ARBA" id="ARBA00010617"/>
    </source>
</evidence>
<dbReference type="PANTHER" id="PTHR24305">
    <property type="entry name" value="CYTOCHROME P450"/>
    <property type="match status" value="1"/>
</dbReference>
<keyword evidence="6" id="KW-0503">Monooxygenase</keyword>
<comment type="cofactor">
    <cofactor evidence="1">
        <name>heme</name>
        <dbReference type="ChEBI" id="CHEBI:30413"/>
    </cofactor>
</comment>
<evidence type="ECO:0000313" key="7">
    <source>
        <dbReference type="EMBL" id="KAK7738187.1"/>
    </source>
</evidence>
<name>A0ABR1PJI2_DIAER</name>
<keyword evidence="5" id="KW-0408">Iron</keyword>
<evidence type="ECO:0008006" key="9">
    <source>
        <dbReference type="Google" id="ProtNLM"/>
    </source>
</evidence>
<keyword evidence="4" id="KW-0479">Metal-binding</keyword>
<keyword evidence="3" id="KW-0349">Heme</keyword>
<reference evidence="7 8" key="1">
    <citation type="submission" date="2024-02" db="EMBL/GenBank/DDBJ databases">
        <title>De novo assembly and annotation of 12 fungi associated with fruit tree decline syndrome in Ontario, Canada.</title>
        <authorList>
            <person name="Sulman M."/>
            <person name="Ellouze W."/>
            <person name="Ilyukhin E."/>
        </authorList>
    </citation>
    <scope>NUCLEOTIDE SEQUENCE [LARGE SCALE GENOMIC DNA]</scope>
    <source>
        <strain evidence="7 8">M169</strain>
    </source>
</reference>
<evidence type="ECO:0000256" key="6">
    <source>
        <dbReference type="ARBA" id="ARBA00023033"/>
    </source>
</evidence>
<sequence length="329" mass="37737">MSFAEFGTVDHDLHRIRRAPVAKFFSRSVIMSLEEDVAALAQQLCDKIMTERGNRTPIDLTRAYSNLSTDVISAYCFGESFNLLNKPGWESNFRDSNLAMLKNWFLFRFFPFLKSLANLGVWFLEYLPDDTALFIRTMQIDVPNLVTKTTEDLKAGVDYPRPIFVKALLESNLSKEDKTPDRMCLSVLTYHILANPEIFDTLTKELKEAIPNPQHLPHWATLEKLPYLSSVVQEGLRLSYGASGRSPRIATEEDLVYRGSWKGKSLRYVIPRGYAVGMSAFISHHDETLFPESHKFQPERWLDLQHRKELDRGFLGELPTDQIARVISS</sequence>
<evidence type="ECO:0000256" key="3">
    <source>
        <dbReference type="ARBA" id="ARBA00022617"/>
    </source>
</evidence>
<protein>
    <recommendedName>
        <fullName evidence="9">Cytochrome P450</fullName>
    </recommendedName>
</protein>
<evidence type="ECO:0000256" key="4">
    <source>
        <dbReference type="ARBA" id="ARBA00022723"/>
    </source>
</evidence>
<dbReference type="InterPro" id="IPR050121">
    <property type="entry name" value="Cytochrome_P450_monoxygenase"/>
</dbReference>
<dbReference type="InterPro" id="IPR036396">
    <property type="entry name" value="Cyt_P450_sf"/>
</dbReference>
<proteinExistence type="inferred from homology"/>
<comment type="caution">
    <text evidence="7">The sequence shown here is derived from an EMBL/GenBank/DDBJ whole genome shotgun (WGS) entry which is preliminary data.</text>
</comment>
<evidence type="ECO:0000313" key="8">
    <source>
        <dbReference type="Proteomes" id="UP001430848"/>
    </source>
</evidence>
<organism evidence="7 8">
    <name type="scientific">Diaporthe eres</name>
    <name type="common">Phomopsis oblonga</name>
    <dbReference type="NCBI Taxonomy" id="83184"/>
    <lineage>
        <taxon>Eukaryota</taxon>
        <taxon>Fungi</taxon>
        <taxon>Dikarya</taxon>
        <taxon>Ascomycota</taxon>
        <taxon>Pezizomycotina</taxon>
        <taxon>Sordariomycetes</taxon>
        <taxon>Sordariomycetidae</taxon>
        <taxon>Diaporthales</taxon>
        <taxon>Diaporthaceae</taxon>
        <taxon>Diaporthe</taxon>
        <taxon>Diaporthe eres species complex</taxon>
    </lineage>
</organism>
<dbReference type="EMBL" id="JAKNSF020000006">
    <property type="protein sequence ID" value="KAK7738187.1"/>
    <property type="molecule type" value="Genomic_DNA"/>
</dbReference>
<dbReference type="SUPFAM" id="SSF48264">
    <property type="entry name" value="Cytochrome P450"/>
    <property type="match status" value="1"/>
</dbReference>
<keyword evidence="8" id="KW-1185">Reference proteome</keyword>
<dbReference type="InterPro" id="IPR002403">
    <property type="entry name" value="Cyt_P450_E_grp-IV"/>
</dbReference>
<dbReference type="Pfam" id="PF00067">
    <property type="entry name" value="p450"/>
    <property type="match status" value="2"/>
</dbReference>
<evidence type="ECO:0000256" key="1">
    <source>
        <dbReference type="ARBA" id="ARBA00001971"/>
    </source>
</evidence>
<dbReference type="Proteomes" id="UP001430848">
    <property type="component" value="Unassembled WGS sequence"/>
</dbReference>
<comment type="similarity">
    <text evidence="2">Belongs to the cytochrome P450 family.</text>
</comment>
<keyword evidence="6" id="KW-0560">Oxidoreductase</keyword>
<dbReference type="InterPro" id="IPR001128">
    <property type="entry name" value="Cyt_P450"/>
</dbReference>
<evidence type="ECO:0000256" key="5">
    <source>
        <dbReference type="ARBA" id="ARBA00023004"/>
    </source>
</evidence>
<gene>
    <name evidence="7" type="ORF">SLS63_002521</name>
</gene>
<dbReference type="PRINTS" id="PR00465">
    <property type="entry name" value="EP450IV"/>
</dbReference>
<dbReference type="CDD" id="cd11062">
    <property type="entry name" value="CYP58-like"/>
    <property type="match status" value="1"/>
</dbReference>
<dbReference type="PANTHER" id="PTHR24305:SF147">
    <property type="entry name" value="P450, PUTATIVE (EUROFUNG)-RELATED"/>
    <property type="match status" value="1"/>
</dbReference>
<accession>A0ABR1PJI2</accession>
<dbReference type="Gene3D" id="1.10.630.10">
    <property type="entry name" value="Cytochrome P450"/>
    <property type="match status" value="1"/>
</dbReference>